<name>A0A937F5R6_9BACT</name>
<comment type="caution">
    <text evidence="1">The sequence shown here is derived from an EMBL/GenBank/DDBJ whole genome shotgun (WGS) entry which is preliminary data.</text>
</comment>
<dbReference type="InterPro" id="IPR026444">
    <property type="entry name" value="Secre_tail"/>
</dbReference>
<sequence>MNTDELYVQFGKPALNSEISILSEDGLKIEGPSIENSGGGAIINLKGLTPGTYFLKIIDATGKENVKRFIVE</sequence>
<accession>A0A937F5R6</accession>
<dbReference type="NCBIfam" id="TIGR04183">
    <property type="entry name" value="Por_Secre_tail"/>
    <property type="match status" value="1"/>
</dbReference>
<reference evidence="1" key="1">
    <citation type="submission" date="2021-01" db="EMBL/GenBank/DDBJ databases">
        <title>Fulvivirga kasyanovii gen. nov., sp nov., a novel member of the phylum Bacteroidetes isolated from seawater in a mussel farm.</title>
        <authorList>
            <person name="Zhao L.-H."/>
            <person name="Wang Z.-J."/>
        </authorList>
    </citation>
    <scope>NUCLEOTIDE SEQUENCE</scope>
    <source>
        <strain evidence="1">2943</strain>
    </source>
</reference>
<evidence type="ECO:0000313" key="1">
    <source>
        <dbReference type="EMBL" id="MBL3655516.1"/>
    </source>
</evidence>
<evidence type="ECO:0000313" key="2">
    <source>
        <dbReference type="Proteomes" id="UP000659388"/>
    </source>
</evidence>
<gene>
    <name evidence="1" type="ORF">JL102_05195</name>
</gene>
<protein>
    <submittedName>
        <fullName evidence="1">T9SS type A sorting domain-containing protein</fullName>
    </submittedName>
</protein>
<dbReference type="AlphaFoldDB" id="A0A937F5R6"/>
<proteinExistence type="predicted"/>
<dbReference type="Proteomes" id="UP000659388">
    <property type="component" value="Unassembled WGS sequence"/>
</dbReference>
<organism evidence="1 2">
    <name type="scientific">Fulvivirga sediminis</name>
    <dbReference type="NCBI Taxonomy" id="2803949"/>
    <lineage>
        <taxon>Bacteria</taxon>
        <taxon>Pseudomonadati</taxon>
        <taxon>Bacteroidota</taxon>
        <taxon>Cytophagia</taxon>
        <taxon>Cytophagales</taxon>
        <taxon>Fulvivirgaceae</taxon>
        <taxon>Fulvivirga</taxon>
    </lineage>
</organism>
<keyword evidence="2" id="KW-1185">Reference proteome</keyword>
<dbReference type="EMBL" id="JAESIY010000002">
    <property type="protein sequence ID" value="MBL3655516.1"/>
    <property type="molecule type" value="Genomic_DNA"/>
</dbReference>